<dbReference type="InterPro" id="IPR036259">
    <property type="entry name" value="MFS_trans_sf"/>
</dbReference>
<feature type="compositionally biased region" description="Low complexity" evidence="6">
    <location>
        <begin position="602"/>
        <end position="618"/>
    </location>
</feature>
<keyword evidence="5 7" id="KW-0472">Membrane</keyword>
<feature type="transmembrane region" description="Helical" evidence="7">
    <location>
        <begin position="546"/>
        <end position="565"/>
    </location>
</feature>
<dbReference type="CDD" id="cd06173">
    <property type="entry name" value="MFS_MefA_like"/>
    <property type="match status" value="1"/>
</dbReference>
<evidence type="ECO:0000256" key="4">
    <source>
        <dbReference type="ARBA" id="ARBA00022989"/>
    </source>
</evidence>
<feature type="compositionally biased region" description="Gly residues" evidence="6">
    <location>
        <begin position="1"/>
        <end position="14"/>
    </location>
</feature>
<feature type="compositionally biased region" description="Basic and acidic residues" evidence="6">
    <location>
        <begin position="110"/>
        <end position="125"/>
    </location>
</feature>
<feature type="compositionally biased region" description="Pro residues" evidence="6">
    <location>
        <begin position="82"/>
        <end position="92"/>
    </location>
</feature>
<feature type="transmembrane region" description="Helical" evidence="7">
    <location>
        <begin position="314"/>
        <end position="333"/>
    </location>
</feature>
<evidence type="ECO:0000256" key="6">
    <source>
        <dbReference type="SAM" id="MobiDB-lite"/>
    </source>
</evidence>
<feature type="compositionally biased region" description="Basic and acidic residues" evidence="6">
    <location>
        <begin position="31"/>
        <end position="51"/>
    </location>
</feature>
<dbReference type="Gene3D" id="1.20.1250.20">
    <property type="entry name" value="MFS general substrate transporter like domains"/>
    <property type="match status" value="1"/>
</dbReference>
<evidence type="ECO:0000256" key="1">
    <source>
        <dbReference type="ARBA" id="ARBA00004651"/>
    </source>
</evidence>
<dbReference type="PANTHER" id="PTHR23513:SF18">
    <property type="entry name" value="INTEGRAL MEMBRANE PROTEIN"/>
    <property type="match status" value="1"/>
</dbReference>
<sequence length="626" mass="66593">MTGTGRGRPGWGGGNRKRHKEAQELHSSAEPAREQQHPQPPRGRERTRPEEQPSYPWDEDPDYQARPRRQRTEPETRYEPKYYPPDSYPQQPPRYRERYNSDGYPVPVEDSGRQDRHEGHQEQHSRLAPPPEYGSSGPKLPKKITVSRVAVYRTRQLGQQAVQAFRRGVHADGADKSGLAALTYAVMMNFALDAAIAVALANTLFFSAAKGESQGKVALYLLITVAPFALVAPVVGPLLDKLQRGRRLALAASFAGRAVLVMVMATNFDSWGLYPAALGAMVLSQSFGVLKAAVTPRVLPPDISLVKSNSRMAVFGLGASVVFGGVAGGLGQIIHESAALWFAAVICAIGVWRCLRIPAWVEVTEGEVPASLSAKADKREGKPKRQPMGRTLLVGLWGAGSIRVLTGFLTLFAAFVIKAQTEGDAVLQLMLLGVIGAAAGLGTFLGNAIGARLQLDKPDTVVIACLSTALTSVVFAALMEGLVTAAIVGLMGATASALAKACLDGAIQTDMPDESRASAFGRSETILQLAWVFGGVLGLLLPPVYWLGFTVVACVLAVGLVQTVLTHRGTSLIPGLGGDRPLRPGSEDRTKPTAPPVPPVSRPDGWAPGWPGSQGQPGAAPPPHSP</sequence>
<feature type="transmembrane region" description="Helical" evidence="7">
    <location>
        <begin position="181"/>
        <end position="205"/>
    </location>
</feature>
<dbReference type="EMBL" id="BAABAL010000005">
    <property type="protein sequence ID" value="GAA3993302.1"/>
    <property type="molecule type" value="Genomic_DNA"/>
</dbReference>
<evidence type="ECO:0000256" key="5">
    <source>
        <dbReference type="ARBA" id="ARBA00023136"/>
    </source>
</evidence>
<dbReference type="InterPro" id="IPR011701">
    <property type="entry name" value="MFS"/>
</dbReference>
<feature type="transmembrane region" description="Helical" evidence="7">
    <location>
        <begin position="339"/>
        <end position="355"/>
    </location>
</feature>
<name>A0ABP7R7T8_9PSEU</name>
<keyword evidence="4 7" id="KW-1133">Transmembrane helix</keyword>
<comment type="caution">
    <text evidence="8">The sequence shown here is derived from an EMBL/GenBank/DDBJ whole genome shotgun (WGS) entry which is preliminary data.</text>
</comment>
<reference evidence="9" key="1">
    <citation type="journal article" date="2019" name="Int. J. Syst. Evol. Microbiol.">
        <title>The Global Catalogue of Microorganisms (GCM) 10K type strain sequencing project: providing services to taxonomists for standard genome sequencing and annotation.</title>
        <authorList>
            <consortium name="The Broad Institute Genomics Platform"/>
            <consortium name="The Broad Institute Genome Sequencing Center for Infectious Disease"/>
            <person name="Wu L."/>
            <person name="Ma J."/>
        </authorList>
    </citation>
    <scope>NUCLEOTIDE SEQUENCE [LARGE SCALE GENOMIC DNA]</scope>
    <source>
        <strain evidence="9">JCM 17342</strain>
    </source>
</reference>
<feature type="transmembrane region" description="Helical" evidence="7">
    <location>
        <begin position="429"/>
        <end position="449"/>
    </location>
</feature>
<feature type="region of interest" description="Disordered" evidence="6">
    <location>
        <begin position="1"/>
        <end position="141"/>
    </location>
</feature>
<evidence type="ECO:0000256" key="7">
    <source>
        <dbReference type="SAM" id="Phobius"/>
    </source>
</evidence>
<feature type="transmembrane region" description="Helical" evidence="7">
    <location>
        <begin position="217"/>
        <end position="236"/>
    </location>
</feature>
<keyword evidence="2" id="KW-1003">Cell membrane</keyword>
<comment type="subcellular location">
    <subcellularLocation>
        <location evidence="1">Cell membrane</location>
        <topology evidence="1">Multi-pass membrane protein</topology>
    </subcellularLocation>
</comment>
<dbReference type="Proteomes" id="UP001501747">
    <property type="component" value="Unassembled WGS sequence"/>
</dbReference>
<dbReference type="Pfam" id="PF07690">
    <property type="entry name" value="MFS_1"/>
    <property type="match status" value="1"/>
</dbReference>
<dbReference type="RefSeq" id="WP_344871400.1">
    <property type="nucleotide sequence ID" value="NZ_BAABAL010000005.1"/>
</dbReference>
<evidence type="ECO:0000256" key="3">
    <source>
        <dbReference type="ARBA" id="ARBA00022692"/>
    </source>
</evidence>
<organism evidence="8 9">
    <name type="scientific">Allokutzneria multivorans</name>
    <dbReference type="NCBI Taxonomy" id="1142134"/>
    <lineage>
        <taxon>Bacteria</taxon>
        <taxon>Bacillati</taxon>
        <taxon>Actinomycetota</taxon>
        <taxon>Actinomycetes</taxon>
        <taxon>Pseudonocardiales</taxon>
        <taxon>Pseudonocardiaceae</taxon>
        <taxon>Allokutzneria</taxon>
    </lineage>
</organism>
<feature type="transmembrane region" description="Helical" evidence="7">
    <location>
        <begin position="461"/>
        <end position="479"/>
    </location>
</feature>
<dbReference type="SUPFAM" id="SSF103473">
    <property type="entry name" value="MFS general substrate transporter"/>
    <property type="match status" value="1"/>
</dbReference>
<feature type="compositionally biased region" description="Basic and acidic residues" evidence="6">
    <location>
        <begin position="70"/>
        <end position="80"/>
    </location>
</feature>
<feature type="compositionally biased region" description="Basic and acidic residues" evidence="6">
    <location>
        <begin position="580"/>
        <end position="591"/>
    </location>
</feature>
<evidence type="ECO:0000313" key="8">
    <source>
        <dbReference type="EMBL" id="GAA3993302.1"/>
    </source>
</evidence>
<protein>
    <submittedName>
        <fullName evidence="8">MFS transporter</fullName>
    </submittedName>
</protein>
<keyword evidence="9" id="KW-1185">Reference proteome</keyword>
<evidence type="ECO:0000256" key="2">
    <source>
        <dbReference type="ARBA" id="ARBA00022475"/>
    </source>
</evidence>
<dbReference type="PANTHER" id="PTHR23513">
    <property type="entry name" value="INTEGRAL MEMBRANE EFFLUX PROTEIN-RELATED"/>
    <property type="match status" value="1"/>
</dbReference>
<feature type="transmembrane region" description="Helical" evidence="7">
    <location>
        <begin position="392"/>
        <end position="417"/>
    </location>
</feature>
<proteinExistence type="predicted"/>
<evidence type="ECO:0000313" key="9">
    <source>
        <dbReference type="Proteomes" id="UP001501747"/>
    </source>
</evidence>
<accession>A0ABP7R7T8</accession>
<feature type="region of interest" description="Disordered" evidence="6">
    <location>
        <begin position="575"/>
        <end position="626"/>
    </location>
</feature>
<gene>
    <name evidence="8" type="ORF">GCM10022247_10810</name>
</gene>
<keyword evidence="3 7" id="KW-0812">Transmembrane</keyword>